<dbReference type="PROSITE" id="PS50089">
    <property type="entry name" value="ZF_RING_2"/>
    <property type="match status" value="1"/>
</dbReference>
<dbReference type="EMBL" id="AZGY01000015">
    <property type="protein sequence ID" value="KZZ92411.1"/>
    <property type="molecule type" value="Genomic_DNA"/>
</dbReference>
<dbReference type="Gene3D" id="3.30.40.10">
    <property type="entry name" value="Zinc/RING finger domain, C3HC4 (zinc finger)"/>
    <property type="match status" value="1"/>
</dbReference>
<dbReference type="OrthoDB" id="21204at2759"/>
<evidence type="ECO:0000259" key="8">
    <source>
        <dbReference type="PROSITE" id="PS50089"/>
    </source>
</evidence>
<dbReference type="Pfam" id="PF13639">
    <property type="entry name" value="zf-RING_2"/>
    <property type="match status" value="1"/>
</dbReference>
<evidence type="ECO:0000256" key="5">
    <source>
        <dbReference type="ARBA" id="ARBA00023163"/>
    </source>
</evidence>
<dbReference type="AlphaFoldDB" id="A0A167ZAR8"/>
<feature type="compositionally biased region" description="Basic and acidic residues" evidence="7">
    <location>
        <begin position="316"/>
        <end position="343"/>
    </location>
</feature>
<evidence type="ECO:0000256" key="3">
    <source>
        <dbReference type="ARBA" id="ARBA00022679"/>
    </source>
</evidence>
<evidence type="ECO:0000256" key="1">
    <source>
        <dbReference type="ARBA" id="ARBA00000900"/>
    </source>
</evidence>
<dbReference type="GO" id="GO:0000209">
    <property type="term" value="P:protein polyubiquitination"/>
    <property type="evidence" value="ECO:0007669"/>
    <property type="project" value="TreeGrafter"/>
</dbReference>
<keyword evidence="6" id="KW-0479">Metal-binding</keyword>
<dbReference type="SUPFAM" id="SSF57850">
    <property type="entry name" value="RING/U-box"/>
    <property type="match status" value="1"/>
</dbReference>
<keyword evidence="6" id="KW-0863">Zinc-finger</keyword>
<keyword evidence="3" id="KW-0808">Transferase</keyword>
<dbReference type="PANTHER" id="PTHR46077:SF1">
    <property type="entry name" value="TOP1 BINDING ARGININE_SERINE RICH PROTEIN, E3 UBIQUITIN LIGASE"/>
    <property type="match status" value="1"/>
</dbReference>
<dbReference type="InterPro" id="IPR013083">
    <property type="entry name" value="Znf_RING/FYVE/PHD"/>
</dbReference>
<feature type="compositionally biased region" description="Basic and acidic residues" evidence="7">
    <location>
        <begin position="352"/>
        <end position="375"/>
    </location>
</feature>
<dbReference type="STRING" id="1081109.A0A167ZAR8"/>
<dbReference type="SMART" id="SM00184">
    <property type="entry name" value="RING"/>
    <property type="match status" value="1"/>
</dbReference>
<comment type="caution">
    <text evidence="9">The sequence shown here is derived from an EMBL/GenBank/DDBJ whole genome shotgun (WGS) entry which is preliminary data.</text>
</comment>
<protein>
    <recommendedName>
        <fullName evidence="2">RING-type E3 ubiquitin transferase</fullName>
        <ecNumber evidence="2">2.3.2.27</ecNumber>
    </recommendedName>
</protein>
<organism evidence="9 10">
    <name type="scientific">Moelleriella libera RCEF 2490</name>
    <dbReference type="NCBI Taxonomy" id="1081109"/>
    <lineage>
        <taxon>Eukaryota</taxon>
        <taxon>Fungi</taxon>
        <taxon>Dikarya</taxon>
        <taxon>Ascomycota</taxon>
        <taxon>Pezizomycotina</taxon>
        <taxon>Sordariomycetes</taxon>
        <taxon>Hypocreomycetidae</taxon>
        <taxon>Hypocreales</taxon>
        <taxon>Clavicipitaceae</taxon>
        <taxon>Moelleriella</taxon>
    </lineage>
</organism>
<dbReference type="EC" id="2.3.2.27" evidence="2"/>
<gene>
    <name evidence="9" type="ORF">AAL_06037</name>
</gene>
<dbReference type="GO" id="GO:0006513">
    <property type="term" value="P:protein monoubiquitination"/>
    <property type="evidence" value="ECO:0007669"/>
    <property type="project" value="TreeGrafter"/>
</dbReference>
<sequence length="375" mass="43204">MPGWSQDGDDIQSRVLQGTLGEVAAHDKDAAIDCCVICLDVISEPCQALPCGHHNFDYVCLINWLFEHPQCPLCKATVAKVLHGPIHARLTTVFGEQKQANTHSVASRAVQQPARFYGEDRRHINSCRRRSRERHRAVPSISDAVAFRRDVYRHQRYSKHVGSNRLSRYRDLSPSLFCADAELVSRARMWTRRELRVFSFLSPDEESSEGDAARVRTQSSRTAVQRRRASNAEFLLEYVIAILKSVDIMGSGGQAEEMLSDFLGRENTKLFLHELHAWLRSPFTKLEDWDRAVQYEKSPRPRAEAPMSPRPAFGESSRRLDQGNWREARGKGDFYRPRQDHEGRCRRREPRRRAEARDRSMSPRRAHWDATSESH</sequence>
<dbReference type="Proteomes" id="UP000078544">
    <property type="component" value="Unassembled WGS sequence"/>
</dbReference>
<accession>A0A167ZAR8</accession>
<reference evidence="9 10" key="1">
    <citation type="journal article" date="2016" name="Genome Biol. Evol.">
        <title>Divergent and convergent evolution of fungal pathogenicity.</title>
        <authorList>
            <person name="Shang Y."/>
            <person name="Xiao G."/>
            <person name="Zheng P."/>
            <person name="Cen K."/>
            <person name="Zhan S."/>
            <person name="Wang C."/>
        </authorList>
    </citation>
    <scope>NUCLEOTIDE SEQUENCE [LARGE SCALE GENOMIC DNA]</scope>
    <source>
        <strain evidence="9 10">RCEF 2490</strain>
    </source>
</reference>
<evidence type="ECO:0000256" key="2">
    <source>
        <dbReference type="ARBA" id="ARBA00012483"/>
    </source>
</evidence>
<name>A0A167ZAR8_9HYPO</name>
<dbReference type="PANTHER" id="PTHR46077">
    <property type="entry name" value="E3 UBIQUITIN-PROTEIN LIGASE TOPORS"/>
    <property type="match status" value="1"/>
</dbReference>
<comment type="catalytic activity">
    <reaction evidence="1">
        <text>S-ubiquitinyl-[E2 ubiquitin-conjugating enzyme]-L-cysteine + [acceptor protein]-L-lysine = [E2 ubiquitin-conjugating enzyme]-L-cysteine + N(6)-ubiquitinyl-[acceptor protein]-L-lysine.</text>
        <dbReference type="EC" id="2.3.2.27"/>
    </reaction>
</comment>
<dbReference type="GO" id="GO:0008270">
    <property type="term" value="F:zinc ion binding"/>
    <property type="evidence" value="ECO:0007669"/>
    <property type="project" value="UniProtKB-KW"/>
</dbReference>
<evidence type="ECO:0000256" key="6">
    <source>
        <dbReference type="PROSITE-ProRule" id="PRU00175"/>
    </source>
</evidence>
<proteinExistence type="predicted"/>
<evidence type="ECO:0000256" key="7">
    <source>
        <dbReference type="SAM" id="MobiDB-lite"/>
    </source>
</evidence>
<keyword evidence="6" id="KW-0862">Zinc</keyword>
<keyword evidence="10" id="KW-1185">Reference proteome</keyword>
<evidence type="ECO:0000256" key="4">
    <source>
        <dbReference type="ARBA" id="ARBA00023015"/>
    </source>
</evidence>
<keyword evidence="5" id="KW-0804">Transcription</keyword>
<dbReference type="GO" id="GO:0061630">
    <property type="term" value="F:ubiquitin protein ligase activity"/>
    <property type="evidence" value="ECO:0007669"/>
    <property type="project" value="UniProtKB-EC"/>
</dbReference>
<feature type="domain" description="RING-type" evidence="8">
    <location>
        <begin position="35"/>
        <end position="75"/>
    </location>
</feature>
<feature type="region of interest" description="Disordered" evidence="7">
    <location>
        <begin position="297"/>
        <end position="375"/>
    </location>
</feature>
<evidence type="ECO:0000313" key="9">
    <source>
        <dbReference type="EMBL" id="KZZ92411.1"/>
    </source>
</evidence>
<dbReference type="InterPro" id="IPR001841">
    <property type="entry name" value="Znf_RING"/>
</dbReference>
<keyword evidence="4" id="KW-0805">Transcription regulation</keyword>
<evidence type="ECO:0000313" key="10">
    <source>
        <dbReference type="Proteomes" id="UP000078544"/>
    </source>
</evidence>